<protein>
    <submittedName>
        <fullName evidence="2">Uncharacterized protein</fullName>
    </submittedName>
</protein>
<dbReference type="AlphaFoldDB" id="A0A1X6P6M9"/>
<accession>A0A1X6P6M9</accession>
<name>A0A1X6P6M9_PORUM</name>
<evidence type="ECO:0000256" key="1">
    <source>
        <dbReference type="SAM" id="MobiDB-lite"/>
    </source>
</evidence>
<evidence type="ECO:0000313" key="3">
    <source>
        <dbReference type="Proteomes" id="UP000218209"/>
    </source>
</evidence>
<dbReference type="OrthoDB" id="6017291at2759"/>
<reference evidence="2 3" key="1">
    <citation type="submission" date="2017-03" db="EMBL/GenBank/DDBJ databases">
        <title>WGS assembly of Porphyra umbilicalis.</title>
        <authorList>
            <person name="Brawley S.H."/>
            <person name="Blouin N.A."/>
            <person name="Ficko-Blean E."/>
            <person name="Wheeler G.L."/>
            <person name="Lohr M."/>
            <person name="Goodson H.V."/>
            <person name="Jenkins J.W."/>
            <person name="Blaby-Haas C.E."/>
            <person name="Helliwell K.E."/>
            <person name="Chan C."/>
            <person name="Marriage T."/>
            <person name="Bhattacharya D."/>
            <person name="Klein A.S."/>
            <person name="Badis Y."/>
            <person name="Brodie J."/>
            <person name="Cao Y."/>
            <person name="Collen J."/>
            <person name="Dittami S.M."/>
            <person name="Gachon C.M."/>
            <person name="Green B.R."/>
            <person name="Karpowicz S."/>
            <person name="Kim J.W."/>
            <person name="Kudahl U."/>
            <person name="Lin S."/>
            <person name="Michel G."/>
            <person name="Mittag M."/>
            <person name="Olson B.J."/>
            <person name="Pangilinan J."/>
            <person name="Peng Y."/>
            <person name="Qiu H."/>
            <person name="Shu S."/>
            <person name="Singer J.T."/>
            <person name="Smith A.G."/>
            <person name="Sprecher B.N."/>
            <person name="Wagner V."/>
            <person name="Wang W."/>
            <person name="Wang Z.-Y."/>
            <person name="Yan J."/>
            <person name="Yarish C."/>
            <person name="Zoeuner-Riek S."/>
            <person name="Zhuang Y."/>
            <person name="Zou Y."/>
            <person name="Lindquist E.A."/>
            <person name="Grimwood J."/>
            <person name="Barry K."/>
            <person name="Rokhsar D.S."/>
            <person name="Schmutz J."/>
            <person name="Stiller J.W."/>
            <person name="Grossman A.R."/>
            <person name="Prochnik S.E."/>
        </authorList>
    </citation>
    <scope>NUCLEOTIDE SEQUENCE [LARGE SCALE GENOMIC DNA]</scope>
    <source>
        <strain evidence="2">4086291</strain>
    </source>
</reference>
<gene>
    <name evidence="2" type="ORF">BU14_0192s0033</name>
</gene>
<sequence length="319" mass="35781">MRWTRNNHEGGFVRLSLVPVSQMYNHGAHERNAFHWSCWAINRFKCGQMDKFRDCLHDRKGEAFRDWVTIPPVFPDGDYVLGWSWYGGGQGDKGHFGDYYDCSFVRVEGGRSQTATHTPTFAGGACLATVNRLGICTREPCVPMRKVLRRVPAEFDGRPPPPIRASNLPRSGGPPKYISSGQSTFSENVDGLRRATVRVFSIRLVDVGARKVLPYLPLGNRPVVVGANAKFSLHAETSPDAQSVQWYVNGVPKFFDSTHPFTSGGDDHTGAFYPWYYPVFNRRVYVSVRAKGPGNTEDWLSLDLVFVKDRSKPSNYVGV</sequence>
<proteinExistence type="predicted"/>
<organism evidence="2 3">
    <name type="scientific">Porphyra umbilicalis</name>
    <name type="common">Purple laver</name>
    <name type="synonym">Red alga</name>
    <dbReference type="NCBI Taxonomy" id="2786"/>
    <lineage>
        <taxon>Eukaryota</taxon>
        <taxon>Rhodophyta</taxon>
        <taxon>Bangiophyceae</taxon>
        <taxon>Bangiales</taxon>
        <taxon>Bangiaceae</taxon>
        <taxon>Porphyra</taxon>
    </lineage>
</organism>
<keyword evidence="3" id="KW-1185">Reference proteome</keyword>
<dbReference type="Proteomes" id="UP000218209">
    <property type="component" value="Unassembled WGS sequence"/>
</dbReference>
<feature type="region of interest" description="Disordered" evidence="1">
    <location>
        <begin position="153"/>
        <end position="175"/>
    </location>
</feature>
<dbReference type="EMBL" id="KV918868">
    <property type="protein sequence ID" value="OSX76416.1"/>
    <property type="molecule type" value="Genomic_DNA"/>
</dbReference>
<evidence type="ECO:0000313" key="2">
    <source>
        <dbReference type="EMBL" id="OSX76416.1"/>
    </source>
</evidence>